<dbReference type="EMBL" id="QGKX02000996">
    <property type="protein sequence ID" value="KAF3553505.1"/>
    <property type="molecule type" value="Genomic_DNA"/>
</dbReference>
<dbReference type="Proteomes" id="UP000712600">
    <property type="component" value="Unassembled WGS sequence"/>
</dbReference>
<evidence type="ECO:0000313" key="1">
    <source>
        <dbReference type="EMBL" id="KAF3553505.1"/>
    </source>
</evidence>
<gene>
    <name evidence="1" type="ORF">F2Q69_00014347</name>
</gene>
<reference evidence="1" key="1">
    <citation type="submission" date="2019-12" db="EMBL/GenBank/DDBJ databases">
        <title>Genome sequencing and annotation of Brassica cretica.</title>
        <authorList>
            <person name="Studholme D.J."/>
            <person name="Sarris P."/>
        </authorList>
    </citation>
    <scope>NUCLEOTIDE SEQUENCE</scope>
    <source>
        <strain evidence="1">PFS-109/04</strain>
        <tissue evidence="1">Leaf</tissue>
    </source>
</reference>
<dbReference type="AlphaFoldDB" id="A0A8S9QWC3"/>
<evidence type="ECO:0000313" key="2">
    <source>
        <dbReference type="Proteomes" id="UP000712600"/>
    </source>
</evidence>
<protein>
    <submittedName>
        <fullName evidence="1">Uncharacterized protein</fullName>
    </submittedName>
</protein>
<name>A0A8S9QWC3_BRACR</name>
<comment type="caution">
    <text evidence="1">The sequence shown here is derived from an EMBL/GenBank/DDBJ whole genome shotgun (WGS) entry which is preliminary data.</text>
</comment>
<sequence>MMTVVETLDSDPKEKAPNPRVIIEKYMMKKLEIQQNQSMWIQSRRNMNERWVLWERKLMTMNCGVEQQYKQLQSQVKVNRLGPDVRAVREPSESTTSLKMA</sequence>
<proteinExistence type="predicted"/>
<accession>A0A8S9QWC3</accession>
<organism evidence="1 2">
    <name type="scientific">Brassica cretica</name>
    <name type="common">Mustard</name>
    <dbReference type="NCBI Taxonomy" id="69181"/>
    <lineage>
        <taxon>Eukaryota</taxon>
        <taxon>Viridiplantae</taxon>
        <taxon>Streptophyta</taxon>
        <taxon>Embryophyta</taxon>
        <taxon>Tracheophyta</taxon>
        <taxon>Spermatophyta</taxon>
        <taxon>Magnoliopsida</taxon>
        <taxon>eudicotyledons</taxon>
        <taxon>Gunneridae</taxon>
        <taxon>Pentapetalae</taxon>
        <taxon>rosids</taxon>
        <taxon>malvids</taxon>
        <taxon>Brassicales</taxon>
        <taxon>Brassicaceae</taxon>
        <taxon>Brassiceae</taxon>
        <taxon>Brassica</taxon>
    </lineage>
</organism>